<evidence type="ECO:0000256" key="3">
    <source>
        <dbReference type="ARBA" id="ARBA00023143"/>
    </source>
</evidence>
<comment type="similarity">
    <text evidence="2">Belongs to the flagella basal body rod proteins family.</text>
</comment>
<feature type="domain" description="Flagellar basal body rod protein N-terminal" evidence="4">
    <location>
        <begin position="9"/>
        <end position="37"/>
    </location>
</feature>
<keyword evidence="3" id="KW-0975">Bacterial flagellum</keyword>
<dbReference type="InterPro" id="IPR001444">
    <property type="entry name" value="Flag_bb_rod_N"/>
</dbReference>
<reference evidence="5" key="1">
    <citation type="submission" date="2018-06" db="EMBL/GenBank/DDBJ databases">
        <authorList>
            <person name="Zhirakovskaya E."/>
        </authorList>
    </citation>
    <scope>NUCLEOTIDE SEQUENCE</scope>
</reference>
<evidence type="ECO:0000259" key="4">
    <source>
        <dbReference type="Pfam" id="PF00460"/>
    </source>
</evidence>
<proteinExistence type="inferred from homology"/>
<dbReference type="PANTHER" id="PTHR30435">
    <property type="entry name" value="FLAGELLAR PROTEIN"/>
    <property type="match status" value="1"/>
</dbReference>
<dbReference type="EMBL" id="UOFX01000044">
    <property type="protein sequence ID" value="VAX08869.1"/>
    <property type="molecule type" value="Genomic_DNA"/>
</dbReference>
<accession>A0A3B1ASB6</accession>
<evidence type="ECO:0000256" key="2">
    <source>
        <dbReference type="ARBA" id="ARBA00009677"/>
    </source>
</evidence>
<dbReference type="GO" id="GO:0030694">
    <property type="term" value="C:bacterial-type flagellum basal body, rod"/>
    <property type="evidence" value="ECO:0007669"/>
    <property type="project" value="InterPro"/>
</dbReference>
<dbReference type="PROSITE" id="PS00588">
    <property type="entry name" value="FLAGELLA_BB_ROD"/>
    <property type="match status" value="1"/>
</dbReference>
<dbReference type="GO" id="GO:0071978">
    <property type="term" value="P:bacterial-type flagellum-dependent swarming motility"/>
    <property type="evidence" value="ECO:0007669"/>
    <property type="project" value="TreeGrafter"/>
</dbReference>
<evidence type="ECO:0000256" key="1">
    <source>
        <dbReference type="ARBA" id="ARBA00004117"/>
    </source>
</evidence>
<dbReference type="PIRSF" id="PIRSF002889">
    <property type="entry name" value="Rod_FlgB"/>
    <property type="match status" value="1"/>
</dbReference>
<sequence>MRLDNVFGIHEQALKLRSQRAELLASNMANADTPGFKARDIDFKQALKGEMVPPVRIQRTHTNHISAATSGISLAQLLYRVPSQPSLDGNTVDPDVEKSAFAANALEYQASLRFLSGKINGLRRAIKGE</sequence>
<dbReference type="InterPro" id="IPR019776">
    <property type="entry name" value="Flagellar_basal_body_rod_CS"/>
</dbReference>
<organism evidence="5">
    <name type="scientific">hydrothermal vent metagenome</name>
    <dbReference type="NCBI Taxonomy" id="652676"/>
    <lineage>
        <taxon>unclassified sequences</taxon>
        <taxon>metagenomes</taxon>
        <taxon>ecological metagenomes</taxon>
    </lineage>
</organism>
<keyword evidence="5" id="KW-0966">Cell projection</keyword>
<name>A0A3B1ASB6_9ZZZZ</name>
<evidence type="ECO:0000313" key="5">
    <source>
        <dbReference type="EMBL" id="VAX08869.1"/>
    </source>
</evidence>
<dbReference type="PANTHER" id="PTHR30435:SF12">
    <property type="entry name" value="FLAGELLAR BASAL BODY ROD PROTEIN FLGB"/>
    <property type="match status" value="1"/>
</dbReference>
<keyword evidence="5" id="KW-0282">Flagellum</keyword>
<dbReference type="AlphaFoldDB" id="A0A3B1ASB6"/>
<dbReference type="NCBIfam" id="TIGR01396">
    <property type="entry name" value="FlgB"/>
    <property type="match status" value="1"/>
</dbReference>
<keyword evidence="5" id="KW-0969">Cilium</keyword>
<dbReference type="Pfam" id="PF00460">
    <property type="entry name" value="Flg_bb_rod"/>
    <property type="match status" value="1"/>
</dbReference>
<comment type="subcellular location">
    <subcellularLocation>
        <location evidence="1">Bacterial flagellum basal body</location>
    </subcellularLocation>
</comment>
<dbReference type="InterPro" id="IPR006300">
    <property type="entry name" value="FlgB"/>
</dbReference>
<protein>
    <submittedName>
        <fullName evidence="5">Flagellar basal-body rod protein FlgB</fullName>
    </submittedName>
</protein>
<gene>
    <name evidence="5" type="ORF">MNBD_GAMMA26-2149</name>
</gene>